<dbReference type="EMBL" id="SRRZ01000049">
    <property type="protein sequence ID" value="NQE35206.1"/>
    <property type="molecule type" value="Genomic_DNA"/>
</dbReference>
<keyword evidence="1" id="KW-0472">Membrane</keyword>
<accession>A0ABX2CY10</accession>
<evidence type="ECO:0000313" key="3">
    <source>
        <dbReference type="Proteomes" id="UP000702425"/>
    </source>
</evidence>
<keyword evidence="1" id="KW-0812">Transmembrane</keyword>
<keyword evidence="1" id="KW-1133">Transmembrane helix</keyword>
<proteinExistence type="predicted"/>
<feature type="transmembrane region" description="Helical" evidence="1">
    <location>
        <begin position="26"/>
        <end position="46"/>
    </location>
</feature>
<dbReference type="Proteomes" id="UP000702425">
    <property type="component" value="Unassembled WGS sequence"/>
</dbReference>
<evidence type="ECO:0000313" key="2">
    <source>
        <dbReference type="EMBL" id="NQE35206.1"/>
    </source>
</evidence>
<sequence length="125" mass="13971">MNFTFNQNSWNQVWGLNSIPSDSNKYTRVVCPILLSAPAIAILFSLPGTVIDPWRWGGFLSREVNSGLVVGGGNDAKLDSSFKIYVNRLQIITYPQIVNNYTLIFDANYSGNVSLFAWEYVGDIN</sequence>
<organism evidence="2 3">
    <name type="scientific">Microcoleus asticus IPMA8</name>
    <dbReference type="NCBI Taxonomy" id="2563858"/>
    <lineage>
        <taxon>Bacteria</taxon>
        <taxon>Bacillati</taxon>
        <taxon>Cyanobacteriota</taxon>
        <taxon>Cyanophyceae</taxon>
        <taxon>Oscillatoriophycideae</taxon>
        <taxon>Oscillatoriales</taxon>
        <taxon>Microcoleaceae</taxon>
        <taxon>Microcoleus</taxon>
        <taxon>Microcoleus asticus</taxon>
    </lineage>
</organism>
<comment type="caution">
    <text evidence="2">The sequence shown here is derived from an EMBL/GenBank/DDBJ whole genome shotgun (WGS) entry which is preliminary data.</text>
</comment>
<gene>
    <name evidence="2" type="ORF">E5S67_02936</name>
</gene>
<keyword evidence="3" id="KW-1185">Reference proteome</keyword>
<protein>
    <submittedName>
        <fullName evidence="2">Uncharacterized protein</fullName>
    </submittedName>
</protein>
<name>A0ABX2CY10_9CYAN</name>
<reference evidence="2 3" key="1">
    <citation type="journal article" date="2020" name="Sci. Rep.">
        <title>A novel cyanobacterial geosmin producer, revising GeoA distribution and dispersion patterns in Bacteria.</title>
        <authorList>
            <person name="Churro C."/>
            <person name="Semedo-Aguiar A.P."/>
            <person name="Silva A.D."/>
            <person name="Pereira-Leal J.B."/>
            <person name="Leite R.B."/>
        </authorList>
    </citation>
    <scope>NUCLEOTIDE SEQUENCE [LARGE SCALE GENOMIC DNA]</scope>
    <source>
        <strain evidence="2 3">IPMA8</strain>
    </source>
</reference>
<evidence type="ECO:0000256" key="1">
    <source>
        <dbReference type="SAM" id="Phobius"/>
    </source>
</evidence>